<dbReference type="InterPro" id="IPR004276">
    <property type="entry name" value="GlycoTrans_28_N"/>
</dbReference>
<evidence type="ECO:0000256" key="3">
    <source>
        <dbReference type="ARBA" id="ARBA00022676"/>
    </source>
</evidence>
<dbReference type="GO" id="GO:0071555">
    <property type="term" value="P:cell wall organization"/>
    <property type="evidence" value="ECO:0007669"/>
    <property type="project" value="UniProtKB-KW"/>
</dbReference>
<dbReference type="GO" id="GO:0009252">
    <property type="term" value="P:peptidoglycan biosynthetic process"/>
    <property type="evidence" value="ECO:0007669"/>
    <property type="project" value="UniProtKB-UniRule"/>
</dbReference>
<keyword evidence="7 10" id="KW-0472">Membrane</keyword>
<dbReference type="PATRIC" id="fig|29343.3.peg.1653"/>
<sequence>MKTIVMTGGGTAGHITPNIALIPKLRNAGFNIHYIGLRGGMEESLIKQQGIEFHGINGGKLRRYFDIKNFTDLFRIGAGFFESVSLLGKIKPDIVFSKGGFVSTPVVWAASFRHIPVIAHESDLSIGLANKLSLPFTQKVCYTFPETGAQIPKGKGVFTGLPIRDTLLHGDAKRGRSLCGFGGDKPVLMATGGSQGAQFINNMLRDCLDDLLPEFYICHICGKGNLDPALEGKEGYCQFEYVTDDLKDLFAMADIVVSRAGATSIFELLALKKPNLLIPYGLAASRGDQILNAKSFQKQGYSEVLSQEDATKEKFLSLIKSIYENRSYYIDKMEKSTIKNGLESVFKIICETAGVKVG</sequence>
<dbReference type="PANTHER" id="PTHR21015:SF27">
    <property type="entry name" value="UDP-N-ACETYLGLUCOSAMINE--N-ACETYLMURAMYL-(PENTAPEPTIDE) PYROPHOSPHORYL-UNDECAPRENOL N-ACETYLGLUCOSAMINE TRANSFERASE"/>
    <property type="match status" value="1"/>
</dbReference>
<dbReference type="EMBL" id="LM995447">
    <property type="protein sequence ID" value="CDZ24678.1"/>
    <property type="molecule type" value="Genomic_DNA"/>
</dbReference>
<proteinExistence type="inferred from homology"/>
<dbReference type="Pfam" id="PF03033">
    <property type="entry name" value="Glyco_transf_28"/>
    <property type="match status" value="1"/>
</dbReference>
<dbReference type="HAMAP" id="MF_00033">
    <property type="entry name" value="MurG"/>
    <property type="match status" value="1"/>
</dbReference>
<evidence type="ECO:0000256" key="1">
    <source>
        <dbReference type="ARBA" id="ARBA00022475"/>
    </source>
</evidence>
<dbReference type="InterPro" id="IPR006009">
    <property type="entry name" value="GlcNAc_MurG"/>
</dbReference>
<dbReference type="GO" id="GO:0005886">
    <property type="term" value="C:plasma membrane"/>
    <property type="evidence" value="ECO:0007669"/>
    <property type="project" value="UniProtKB-SubCell"/>
</dbReference>
<dbReference type="NCBIfam" id="NF009102">
    <property type="entry name" value="PRK12446.1"/>
    <property type="match status" value="1"/>
</dbReference>
<dbReference type="CDD" id="cd03785">
    <property type="entry name" value="GT28_MurG"/>
    <property type="match status" value="1"/>
</dbReference>
<evidence type="ECO:0000313" key="13">
    <source>
        <dbReference type="EMBL" id="CDZ24678.1"/>
    </source>
</evidence>
<evidence type="ECO:0000259" key="11">
    <source>
        <dbReference type="Pfam" id="PF03033"/>
    </source>
</evidence>
<comment type="catalytic activity">
    <reaction evidence="10">
        <text>di-trans,octa-cis-undecaprenyl diphospho-N-acetyl-alpha-D-muramoyl-L-alanyl-D-glutamyl-meso-2,6-diaminopimeloyl-D-alanyl-D-alanine + UDP-N-acetyl-alpha-D-glucosamine = di-trans,octa-cis-undecaprenyl diphospho-[N-acetyl-alpha-D-glucosaminyl-(1-&gt;4)]-N-acetyl-alpha-D-muramoyl-L-alanyl-D-glutamyl-meso-2,6-diaminopimeloyl-D-alanyl-D-alanine + UDP + H(+)</text>
        <dbReference type="Rhea" id="RHEA:31227"/>
        <dbReference type="ChEBI" id="CHEBI:15378"/>
        <dbReference type="ChEBI" id="CHEBI:57705"/>
        <dbReference type="ChEBI" id="CHEBI:58223"/>
        <dbReference type="ChEBI" id="CHEBI:61387"/>
        <dbReference type="ChEBI" id="CHEBI:61388"/>
        <dbReference type="EC" id="2.4.1.227"/>
    </reaction>
</comment>
<feature type="binding site" evidence="10">
    <location>
        <begin position="11"/>
        <end position="13"/>
    </location>
    <ligand>
        <name>UDP-N-acetyl-alpha-D-glucosamine</name>
        <dbReference type="ChEBI" id="CHEBI:57705"/>
    </ligand>
</feature>
<reference evidence="14" key="1">
    <citation type="submission" date="2014-07" db="EMBL/GenBank/DDBJ databases">
        <authorList>
            <person name="Wibberg D."/>
        </authorList>
    </citation>
    <scope>NUCLEOTIDE SEQUENCE [LARGE SCALE GENOMIC DNA]</scope>
    <source>
        <strain evidence="14">DG5</strain>
    </source>
</reference>
<dbReference type="OrthoDB" id="9808936at2"/>
<organism evidence="13 14">
    <name type="scientific">[Clostridium] cellulosi</name>
    <dbReference type="NCBI Taxonomy" id="29343"/>
    <lineage>
        <taxon>Bacteria</taxon>
        <taxon>Bacillati</taxon>
        <taxon>Bacillota</taxon>
        <taxon>Clostridia</taxon>
        <taxon>Eubacteriales</taxon>
        <taxon>Oscillospiraceae</taxon>
        <taxon>Oscillospiraceae incertae sedis</taxon>
    </lineage>
</organism>
<evidence type="ECO:0000313" key="14">
    <source>
        <dbReference type="Proteomes" id="UP000032431"/>
    </source>
</evidence>
<dbReference type="GO" id="GO:0050511">
    <property type="term" value="F:undecaprenyldiphospho-muramoylpentapeptide beta-N-acetylglucosaminyltransferase activity"/>
    <property type="evidence" value="ECO:0007669"/>
    <property type="project" value="UniProtKB-UniRule"/>
</dbReference>
<dbReference type="InterPro" id="IPR007235">
    <property type="entry name" value="Glyco_trans_28_C"/>
</dbReference>
<dbReference type="EC" id="2.4.1.227" evidence="10"/>
<evidence type="ECO:0000256" key="5">
    <source>
        <dbReference type="ARBA" id="ARBA00022960"/>
    </source>
</evidence>
<dbReference type="PANTHER" id="PTHR21015">
    <property type="entry name" value="UDP-N-ACETYLGLUCOSAMINE--N-ACETYLMURAMYL-(PENTAPEPTIDE) PYROPHOSPHORYL-UNDECAPRENOL N-ACETYLGLUCOSAMINE TRANSFERASE 1"/>
    <property type="match status" value="1"/>
</dbReference>
<dbReference type="Pfam" id="PF04101">
    <property type="entry name" value="Glyco_tran_28_C"/>
    <property type="match status" value="1"/>
</dbReference>
<evidence type="ECO:0000256" key="4">
    <source>
        <dbReference type="ARBA" id="ARBA00022679"/>
    </source>
</evidence>
<keyword evidence="5 10" id="KW-0133">Cell shape</keyword>
<keyword evidence="9 10" id="KW-0961">Cell wall biogenesis/degradation</keyword>
<gene>
    <name evidence="10 13" type="primary">murG</name>
    <name evidence="13" type="ORF">CCDG5_1568</name>
</gene>
<dbReference type="SUPFAM" id="SSF53756">
    <property type="entry name" value="UDP-Glycosyltransferase/glycogen phosphorylase"/>
    <property type="match status" value="1"/>
</dbReference>
<protein>
    <recommendedName>
        <fullName evidence="10">UDP-N-acetylglucosamine--N-acetylmuramyl-(pentapeptide) pyrophosphoryl-undecaprenol N-acetylglucosamine transferase</fullName>
        <ecNumber evidence="10">2.4.1.227</ecNumber>
    </recommendedName>
    <alternativeName>
        <fullName evidence="10">Undecaprenyl-PP-MurNAc-pentapeptide-UDPGlcNAc GlcNAc transferase</fullName>
    </alternativeName>
</protein>
<dbReference type="KEGG" id="ccel:CCDG5_1568"/>
<dbReference type="HOGENOM" id="CLU_037404_0_0_9"/>
<dbReference type="Proteomes" id="UP000032431">
    <property type="component" value="Chromosome I"/>
</dbReference>
<feature type="binding site" evidence="10">
    <location>
        <position position="289"/>
    </location>
    <ligand>
        <name>UDP-N-acetyl-alpha-D-glucosamine</name>
        <dbReference type="ChEBI" id="CHEBI:57705"/>
    </ligand>
</feature>
<dbReference type="GO" id="GO:0008360">
    <property type="term" value="P:regulation of cell shape"/>
    <property type="evidence" value="ECO:0007669"/>
    <property type="project" value="UniProtKB-KW"/>
</dbReference>
<keyword evidence="1 10" id="KW-1003">Cell membrane</keyword>
<comment type="caution">
    <text evidence="10">Lacks conserved residue(s) required for the propagation of feature annotation.</text>
</comment>
<feature type="binding site" evidence="10">
    <location>
        <position position="194"/>
    </location>
    <ligand>
        <name>UDP-N-acetyl-alpha-D-glucosamine</name>
        <dbReference type="ChEBI" id="CHEBI:57705"/>
    </ligand>
</feature>
<evidence type="ECO:0000256" key="9">
    <source>
        <dbReference type="ARBA" id="ARBA00023316"/>
    </source>
</evidence>
<dbReference type="UniPathway" id="UPA00219"/>
<dbReference type="GO" id="GO:0005975">
    <property type="term" value="P:carbohydrate metabolic process"/>
    <property type="evidence" value="ECO:0007669"/>
    <property type="project" value="InterPro"/>
</dbReference>
<feature type="binding site" evidence="10">
    <location>
        <position position="164"/>
    </location>
    <ligand>
        <name>UDP-N-acetyl-alpha-D-glucosamine</name>
        <dbReference type="ChEBI" id="CHEBI:57705"/>
    </ligand>
</feature>
<dbReference type="AlphaFoldDB" id="A0A078KQF7"/>
<comment type="similarity">
    <text evidence="10">Belongs to the glycosyltransferase 28 family. MurG subfamily.</text>
</comment>
<keyword evidence="3 10" id="KW-0328">Glycosyltransferase</keyword>
<dbReference type="GO" id="GO:0051301">
    <property type="term" value="P:cell division"/>
    <property type="evidence" value="ECO:0007669"/>
    <property type="project" value="UniProtKB-KW"/>
</dbReference>
<feature type="domain" description="Glycosyltransferase family 28 N-terminal" evidence="11">
    <location>
        <begin position="4"/>
        <end position="140"/>
    </location>
</feature>
<comment type="subcellular location">
    <subcellularLocation>
        <location evidence="10">Cell membrane</location>
        <topology evidence="10">Peripheral membrane protein</topology>
        <orientation evidence="10">Cytoplasmic side</orientation>
    </subcellularLocation>
</comment>
<evidence type="ECO:0000259" key="12">
    <source>
        <dbReference type="Pfam" id="PF04101"/>
    </source>
</evidence>
<keyword evidence="8 10" id="KW-0131">Cell cycle</keyword>
<dbReference type="GO" id="GO:0051991">
    <property type="term" value="F:UDP-N-acetyl-D-glucosamine:N-acetylmuramoyl-L-alanyl-D-glutamyl-meso-2,6-diaminopimelyl-D-alanyl-D-alanine-diphosphoundecaprenol 4-beta-N-acetylglucosaminlytransferase activity"/>
    <property type="evidence" value="ECO:0007669"/>
    <property type="project" value="RHEA"/>
</dbReference>
<dbReference type="Gene3D" id="3.40.50.2000">
    <property type="entry name" value="Glycogen Phosphorylase B"/>
    <property type="match status" value="2"/>
</dbReference>
<dbReference type="STRING" id="29343.CCDG5_1568"/>
<comment type="function">
    <text evidence="10">Cell wall formation. Catalyzes the transfer of a GlcNAc subunit on undecaprenyl-pyrophosphoryl-MurNAc-pentapeptide (lipid intermediate I) to form undecaprenyl-pyrophosphoryl-MurNAc-(pentapeptide)GlcNAc (lipid intermediate II).</text>
</comment>
<evidence type="ECO:0000256" key="2">
    <source>
        <dbReference type="ARBA" id="ARBA00022618"/>
    </source>
</evidence>
<keyword evidence="14" id="KW-1185">Reference proteome</keyword>
<evidence type="ECO:0000256" key="7">
    <source>
        <dbReference type="ARBA" id="ARBA00023136"/>
    </source>
</evidence>
<comment type="pathway">
    <text evidence="10">Cell wall biogenesis; peptidoglycan biosynthesis.</text>
</comment>
<evidence type="ECO:0000256" key="8">
    <source>
        <dbReference type="ARBA" id="ARBA00023306"/>
    </source>
</evidence>
<keyword evidence="4 10" id="KW-0808">Transferase</keyword>
<name>A0A078KQF7_9FIRM</name>
<evidence type="ECO:0000256" key="10">
    <source>
        <dbReference type="HAMAP-Rule" id="MF_00033"/>
    </source>
</evidence>
<feature type="domain" description="Glycosyl transferase family 28 C-terminal" evidence="12">
    <location>
        <begin position="188"/>
        <end position="336"/>
    </location>
</feature>
<evidence type="ECO:0000256" key="6">
    <source>
        <dbReference type="ARBA" id="ARBA00022984"/>
    </source>
</evidence>
<keyword evidence="6 10" id="KW-0573">Peptidoglycan synthesis</keyword>
<keyword evidence="2 10" id="KW-0132">Cell division</keyword>
<accession>A0A078KQF7</accession>